<dbReference type="AlphaFoldDB" id="A0A395J7P4"/>
<accession>A0A395J7P4</accession>
<reference evidence="2 3" key="1">
    <citation type="submission" date="2018-06" db="EMBL/GenBank/DDBJ databases">
        <title>Genome Sequence of the Brown Rot Fungal Pathogen Monilinia fructigena.</title>
        <authorList>
            <person name="Landi L."/>
            <person name="De Miccolis Angelini R.M."/>
            <person name="Pollastro S."/>
            <person name="Abate D."/>
            <person name="Faretra F."/>
            <person name="Romanazzi G."/>
        </authorList>
    </citation>
    <scope>NUCLEOTIDE SEQUENCE [LARGE SCALE GENOMIC DNA]</scope>
    <source>
        <strain evidence="2 3">Mfrg269</strain>
    </source>
</reference>
<evidence type="ECO:0000313" key="3">
    <source>
        <dbReference type="Proteomes" id="UP000249056"/>
    </source>
</evidence>
<evidence type="ECO:0000313" key="2">
    <source>
        <dbReference type="EMBL" id="RAL68470.1"/>
    </source>
</evidence>
<feature type="compositionally biased region" description="Low complexity" evidence="1">
    <location>
        <begin position="40"/>
        <end position="50"/>
    </location>
</feature>
<name>A0A395J7P4_9HELO</name>
<dbReference type="EMBL" id="QKRW01000001">
    <property type="protein sequence ID" value="RAL68470.1"/>
    <property type="molecule type" value="Genomic_DNA"/>
</dbReference>
<feature type="compositionally biased region" description="Polar residues" evidence="1">
    <location>
        <begin position="60"/>
        <end position="76"/>
    </location>
</feature>
<sequence length="184" mass="18735">MMEVEMEMDAHWHEDRTGDAVVRPVMDGTGTDTTHRVRPAHSNSNSTLHSTASLLSTASPQSINHNSSTTSLRNINTGGTAHNAAIAGAALAFSNSEKANLGKSKAVPPVPNKNRVLLNSGADVRGGERGDGVASANTYSGKDGALAAAAATRARVGGSPGRGNGVVGAAGSAGGDREARQKRR</sequence>
<feature type="region of interest" description="Disordered" evidence="1">
    <location>
        <begin position="29"/>
        <end position="50"/>
    </location>
</feature>
<evidence type="ECO:0000256" key="1">
    <source>
        <dbReference type="SAM" id="MobiDB-lite"/>
    </source>
</evidence>
<feature type="region of interest" description="Disordered" evidence="1">
    <location>
        <begin position="57"/>
        <end position="76"/>
    </location>
</feature>
<feature type="compositionally biased region" description="Basic and acidic residues" evidence="1">
    <location>
        <begin position="175"/>
        <end position="184"/>
    </location>
</feature>
<gene>
    <name evidence="2" type="ORF">DID88_007198</name>
</gene>
<feature type="compositionally biased region" description="Low complexity" evidence="1">
    <location>
        <begin position="145"/>
        <end position="157"/>
    </location>
</feature>
<protein>
    <submittedName>
        <fullName evidence="2">Uncharacterized protein</fullName>
    </submittedName>
</protein>
<feature type="region of interest" description="Disordered" evidence="1">
    <location>
        <begin position="120"/>
        <end position="184"/>
    </location>
</feature>
<proteinExistence type="predicted"/>
<comment type="caution">
    <text evidence="2">The sequence shown here is derived from an EMBL/GenBank/DDBJ whole genome shotgun (WGS) entry which is preliminary data.</text>
</comment>
<keyword evidence="3" id="KW-1185">Reference proteome</keyword>
<dbReference type="Proteomes" id="UP000249056">
    <property type="component" value="Unassembled WGS sequence"/>
</dbReference>
<organism evidence="2 3">
    <name type="scientific">Monilinia fructigena</name>
    <dbReference type="NCBI Taxonomy" id="38457"/>
    <lineage>
        <taxon>Eukaryota</taxon>
        <taxon>Fungi</taxon>
        <taxon>Dikarya</taxon>
        <taxon>Ascomycota</taxon>
        <taxon>Pezizomycotina</taxon>
        <taxon>Leotiomycetes</taxon>
        <taxon>Helotiales</taxon>
        <taxon>Sclerotiniaceae</taxon>
        <taxon>Monilinia</taxon>
    </lineage>
</organism>
<feature type="compositionally biased region" description="Gly residues" evidence="1">
    <location>
        <begin position="158"/>
        <end position="174"/>
    </location>
</feature>